<dbReference type="PANTHER" id="PTHR33592">
    <property type="entry name" value="TRANSMEMBRANE PROTEIN"/>
    <property type="match status" value="1"/>
</dbReference>
<sequence length="143" mass="15367">MTKNSVLESLQRGTVPPPGRNGCTFIPGRGGAPCTTQRNFAGRHVVPPPPVYPDDQVISVGALLLISMQRCEAIRVVNEVKKEMKMENYQSLQRAPVHRPGDNGCTFIPGRGGAPCTNQRNFAGQAMAAPLPHLMIHLGAADN</sequence>
<proteinExistence type="predicted"/>
<dbReference type="PANTHER" id="PTHR33592:SF10">
    <property type="entry name" value="TRANSMEMBRANE PROTEIN"/>
    <property type="match status" value="1"/>
</dbReference>
<keyword evidence="3" id="KW-1185">Reference proteome</keyword>
<evidence type="ECO:0000256" key="1">
    <source>
        <dbReference type="SAM" id="MobiDB-lite"/>
    </source>
</evidence>
<comment type="caution">
    <text evidence="2">The sequence shown here is derived from an EMBL/GenBank/DDBJ whole genome shotgun (WGS) entry which is preliminary data.</text>
</comment>
<gene>
    <name evidence="2" type="ORF">JRO89_XS01G0279600</name>
</gene>
<evidence type="ECO:0000313" key="2">
    <source>
        <dbReference type="EMBL" id="KAH7577642.1"/>
    </source>
</evidence>
<feature type="compositionally biased region" description="Polar residues" evidence="1">
    <location>
        <begin position="1"/>
        <end position="12"/>
    </location>
</feature>
<name>A0ABQ8ILQ4_9ROSI</name>
<dbReference type="Proteomes" id="UP000827721">
    <property type="component" value="Unassembled WGS sequence"/>
</dbReference>
<organism evidence="2 3">
    <name type="scientific">Xanthoceras sorbifolium</name>
    <dbReference type="NCBI Taxonomy" id="99658"/>
    <lineage>
        <taxon>Eukaryota</taxon>
        <taxon>Viridiplantae</taxon>
        <taxon>Streptophyta</taxon>
        <taxon>Embryophyta</taxon>
        <taxon>Tracheophyta</taxon>
        <taxon>Spermatophyta</taxon>
        <taxon>Magnoliopsida</taxon>
        <taxon>eudicotyledons</taxon>
        <taxon>Gunneridae</taxon>
        <taxon>Pentapetalae</taxon>
        <taxon>rosids</taxon>
        <taxon>malvids</taxon>
        <taxon>Sapindales</taxon>
        <taxon>Sapindaceae</taxon>
        <taxon>Xanthoceroideae</taxon>
        <taxon>Xanthoceras</taxon>
    </lineage>
</organism>
<protein>
    <submittedName>
        <fullName evidence="2">Uncharacterized protein</fullName>
    </submittedName>
</protein>
<reference evidence="2 3" key="1">
    <citation type="submission" date="2021-02" db="EMBL/GenBank/DDBJ databases">
        <title>Plant Genome Project.</title>
        <authorList>
            <person name="Zhang R.-G."/>
        </authorList>
    </citation>
    <scope>NUCLEOTIDE SEQUENCE [LARGE SCALE GENOMIC DNA]</scope>
    <source>
        <tissue evidence="2">Leaves</tissue>
    </source>
</reference>
<evidence type="ECO:0000313" key="3">
    <source>
        <dbReference type="Proteomes" id="UP000827721"/>
    </source>
</evidence>
<accession>A0ABQ8ILQ4</accession>
<dbReference type="EMBL" id="JAFEMO010000001">
    <property type="protein sequence ID" value="KAH7577642.1"/>
    <property type="molecule type" value="Genomic_DNA"/>
</dbReference>
<feature type="region of interest" description="Disordered" evidence="1">
    <location>
        <begin position="1"/>
        <end position="22"/>
    </location>
</feature>